<dbReference type="RefSeq" id="WP_352985763.1">
    <property type="nucleotide sequence ID" value="NZ_JBEQNA010000013.1"/>
</dbReference>
<evidence type="ECO:0000256" key="3">
    <source>
        <dbReference type="ARBA" id="ARBA00023163"/>
    </source>
</evidence>
<evidence type="ECO:0000313" key="7">
    <source>
        <dbReference type="Proteomes" id="UP001432401"/>
    </source>
</evidence>
<evidence type="ECO:0000313" key="6">
    <source>
        <dbReference type="EMBL" id="MES0836882.1"/>
    </source>
</evidence>
<feature type="domain" description="HTH araC/xylS-type" evidence="5">
    <location>
        <begin position="218"/>
        <end position="319"/>
    </location>
</feature>
<dbReference type="EMBL" id="JBEQNB010000014">
    <property type="protein sequence ID" value="MES0836882.1"/>
    <property type="molecule type" value="Genomic_DNA"/>
</dbReference>
<name>A0ABV2A0J4_9ACTN</name>
<evidence type="ECO:0000256" key="2">
    <source>
        <dbReference type="ARBA" id="ARBA00023125"/>
    </source>
</evidence>
<dbReference type="PROSITE" id="PS01124">
    <property type="entry name" value="HTH_ARAC_FAMILY_2"/>
    <property type="match status" value="1"/>
</dbReference>
<dbReference type="PANTHER" id="PTHR46796">
    <property type="entry name" value="HTH-TYPE TRANSCRIPTIONAL ACTIVATOR RHAS-RELATED"/>
    <property type="match status" value="1"/>
</dbReference>
<dbReference type="Gene3D" id="1.10.10.60">
    <property type="entry name" value="Homeodomain-like"/>
    <property type="match status" value="1"/>
</dbReference>
<keyword evidence="2" id="KW-0238">DNA-binding</keyword>
<dbReference type="PRINTS" id="PR00032">
    <property type="entry name" value="HTHARAC"/>
</dbReference>
<dbReference type="SMART" id="SM00342">
    <property type="entry name" value="HTH_ARAC"/>
    <property type="match status" value="1"/>
</dbReference>
<dbReference type="InterPro" id="IPR035418">
    <property type="entry name" value="AraC-bd_2"/>
</dbReference>
<protein>
    <submittedName>
        <fullName evidence="6">Helix-turn-helix domain-containing protein</fullName>
    </submittedName>
</protein>
<feature type="region of interest" description="Disordered" evidence="4">
    <location>
        <begin position="307"/>
        <end position="328"/>
    </location>
</feature>
<dbReference type="PANTHER" id="PTHR46796:SF6">
    <property type="entry name" value="ARAC SUBFAMILY"/>
    <property type="match status" value="1"/>
</dbReference>
<evidence type="ECO:0000259" key="5">
    <source>
        <dbReference type="PROSITE" id="PS01124"/>
    </source>
</evidence>
<gene>
    <name evidence="6" type="ORF">ABUK86_24110</name>
</gene>
<evidence type="ECO:0000256" key="1">
    <source>
        <dbReference type="ARBA" id="ARBA00023015"/>
    </source>
</evidence>
<dbReference type="InterPro" id="IPR050204">
    <property type="entry name" value="AraC_XylS_family_regulators"/>
</dbReference>
<dbReference type="Pfam" id="PF12833">
    <property type="entry name" value="HTH_18"/>
    <property type="match status" value="1"/>
</dbReference>
<dbReference type="PROSITE" id="PS00041">
    <property type="entry name" value="HTH_ARAC_FAMILY_1"/>
    <property type="match status" value="1"/>
</dbReference>
<dbReference type="Proteomes" id="UP001432401">
    <property type="component" value="Unassembled WGS sequence"/>
</dbReference>
<organism evidence="6 7">
    <name type="scientific">Nocardiopsis tropica</name>
    <dbReference type="NCBI Taxonomy" id="109330"/>
    <lineage>
        <taxon>Bacteria</taxon>
        <taxon>Bacillati</taxon>
        <taxon>Actinomycetota</taxon>
        <taxon>Actinomycetes</taxon>
        <taxon>Streptosporangiales</taxon>
        <taxon>Nocardiopsidaceae</taxon>
        <taxon>Nocardiopsis</taxon>
    </lineage>
</organism>
<proteinExistence type="predicted"/>
<reference evidence="6 7" key="1">
    <citation type="submission" date="2024-06" db="EMBL/GenBank/DDBJ databases">
        <authorList>
            <person name="Bataeva Y.V."/>
            <person name="Grigorian L.N."/>
            <person name="Solomentsev V.I."/>
        </authorList>
    </citation>
    <scope>NUCLEOTIDE SEQUENCE [LARGE SCALE GENOMIC DNA]</scope>
    <source>
        <strain evidence="7">SCPM-O-B-12605 (RCAM04882)</strain>
    </source>
</reference>
<dbReference type="Pfam" id="PF14525">
    <property type="entry name" value="AraC_binding_2"/>
    <property type="match status" value="1"/>
</dbReference>
<keyword evidence="1" id="KW-0805">Transcription regulation</keyword>
<keyword evidence="7" id="KW-1185">Reference proteome</keyword>
<accession>A0ABV2A0J4</accession>
<comment type="caution">
    <text evidence="6">The sequence shown here is derived from an EMBL/GenBank/DDBJ whole genome shotgun (WGS) entry which is preliminary data.</text>
</comment>
<dbReference type="SUPFAM" id="SSF46689">
    <property type="entry name" value="Homeodomain-like"/>
    <property type="match status" value="1"/>
</dbReference>
<dbReference type="InterPro" id="IPR009057">
    <property type="entry name" value="Homeodomain-like_sf"/>
</dbReference>
<keyword evidence="3" id="KW-0804">Transcription</keyword>
<evidence type="ECO:0000256" key="4">
    <source>
        <dbReference type="SAM" id="MobiDB-lite"/>
    </source>
</evidence>
<sequence length="328" mass="36708">MIEKVFHTRGLPPADRFGYWQDCIGMTHVPVRLTSDRTDGFLAYQHMMELSDVMVWPTAFQPVTFERIPRLIRASDPECYHLSLVTTGRLEVESEGRSSDVRGNEINVVDTSVPFRIRAAAGLPRQVGIGLEIPKRRLAIPGRSVEPLVGAKLSAADGYGALLRRFLTQLAQDSASYRPSDGDHLSTVVCDLVSGLFAHALEAEDRLPPESRARTLRMSARNFIRSRLGDPSLTPRTVARAHHISVAYLHRLFSDEGTSVGAWIREQRLANARADLENPDLDPVPIHRIAEKWGFSSASVFSRAYRESYGASPRDTRGERRTVRPRAR</sequence>
<dbReference type="InterPro" id="IPR020449">
    <property type="entry name" value="Tscrpt_reg_AraC-type_HTH"/>
</dbReference>
<dbReference type="InterPro" id="IPR018062">
    <property type="entry name" value="HTH_AraC-typ_CS"/>
</dbReference>
<dbReference type="InterPro" id="IPR018060">
    <property type="entry name" value="HTH_AraC"/>
</dbReference>